<comment type="caution">
    <text evidence="3">The sequence shown here is derived from an EMBL/GenBank/DDBJ whole genome shotgun (WGS) entry which is preliminary data.</text>
</comment>
<proteinExistence type="predicted"/>
<dbReference type="CDD" id="cd02109">
    <property type="entry name" value="arch_bact_SO_family_Moco"/>
    <property type="match status" value="1"/>
</dbReference>
<name>A0A9W6N7J8_9HYPH</name>
<dbReference type="PANTHER" id="PTHR43032:SF4">
    <property type="entry name" value="OXIDOREDUCTASE MOLYBDOPTERIN-BINDING DOMAIN-CONTAINING PROTEIN"/>
    <property type="match status" value="1"/>
</dbReference>
<evidence type="ECO:0000313" key="4">
    <source>
        <dbReference type="Proteomes" id="UP001143309"/>
    </source>
</evidence>
<dbReference type="PANTHER" id="PTHR43032">
    <property type="entry name" value="PROTEIN-METHIONINE-SULFOXIDE REDUCTASE"/>
    <property type="match status" value="1"/>
</dbReference>
<sequence>MATRGFTGRRTPSDAAARTPPGQALTDDFPVLSAGPTPKIDLASWRFALKVGPRTVKAWDWTAFNTLPMTRLTTDIHCVTTWSKLDTAWEGVAIDDLLADAGLAPPTGFTLAHGYDGYSTNVPAADLAGPKAMIAIRYDGAPLEPDHGGPARLLVPHLYLWKSAKWLNALQFTERDEAGFWELRGYHMYGDPWREQRYHDDP</sequence>
<feature type="domain" description="Oxidoreductase molybdopterin-binding" evidence="2">
    <location>
        <begin position="35"/>
        <end position="181"/>
    </location>
</feature>
<dbReference type="SUPFAM" id="SSF56524">
    <property type="entry name" value="Oxidoreductase molybdopterin-binding domain"/>
    <property type="match status" value="1"/>
</dbReference>
<evidence type="ECO:0000259" key="2">
    <source>
        <dbReference type="Pfam" id="PF00174"/>
    </source>
</evidence>
<feature type="region of interest" description="Disordered" evidence="1">
    <location>
        <begin position="1"/>
        <end position="30"/>
    </location>
</feature>
<dbReference type="InterPro" id="IPR000572">
    <property type="entry name" value="OxRdtase_Mopterin-bd_dom"/>
</dbReference>
<protein>
    <submittedName>
        <fullName evidence="3">Molybdopterin-binding protein</fullName>
    </submittedName>
</protein>
<dbReference type="Pfam" id="PF00174">
    <property type="entry name" value="Oxidored_molyb"/>
    <property type="match status" value="1"/>
</dbReference>
<dbReference type="Gene3D" id="3.90.420.10">
    <property type="entry name" value="Oxidoreductase, molybdopterin-binding domain"/>
    <property type="match status" value="1"/>
</dbReference>
<gene>
    <name evidence="3" type="ORF">GCM10008174_21820</name>
</gene>
<accession>A0A9W6N7J8</accession>
<evidence type="ECO:0000256" key="1">
    <source>
        <dbReference type="SAM" id="MobiDB-lite"/>
    </source>
</evidence>
<evidence type="ECO:0000313" key="3">
    <source>
        <dbReference type="EMBL" id="GLK80441.1"/>
    </source>
</evidence>
<reference evidence="3" key="2">
    <citation type="submission" date="2023-01" db="EMBL/GenBank/DDBJ databases">
        <authorList>
            <person name="Sun Q."/>
            <person name="Evtushenko L."/>
        </authorList>
    </citation>
    <scope>NUCLEOTIDE SEQUENCE</scope>
    <source>
        <strain evidence="3">VKM B-2748</strain>
    </source>
</reference>
<organism evidence="3 4">
    <name type="scientific">Methylopila turkensis</name>
    <dbReference type="NCBI Taxonomy" id="1437816"/>
    <lineage>
        <taxon>Bacteria</taxon>
        <taxon>Pseudomonadati</taxon>
        <taxon>Pseudomonadota</taxon>
        <taxon>Alphaproteobacteria</taxon>
        <taxon>Hyphomicrobiales</taxon>
        <taxon>Methylopilaceae</taxon>
        <taxon>Methylopila</taxon>
    </lineage>
</organism>
<dbReference type="AlphaFoldDB" id="A0A9W6N7J8"/>
<reference evidence="3" key="1">
    <citation type="journal article" date="2014" name="Int. J. Syst. Evol. Microbiol.">
        <title>Complete genome sequence of Corynebacterium casei LMG S-19264T (=DSM 44701T), isolated from a smear-ripened cheese.</title>
        <authorList>
            <consortium name="US DOE Joint Genome Institute (JGI-PGF)"/>
            <person name="Walter F."/>
            <person name="Albersmeier A."/>
            <person name="Kalinowski J."/>
            <person name="Ruckert C."/>
        </authorList>
    </citation>
    <scope>NUCLEOTIDE SEQUENCE</scope>
    <source>
        <strain evidence="3">VKM B-2748</strain>
    </source>
</reference>
<dbReference type="Proteomes" id="UP001143309">
    <property type="component" value="Unassembled WGS sequence"/>
</dbReference>
<dbReference type="EMBL" id="BSFL01000002">
    <property type="protein sequence ID" value="GLK80441.1"/>
    <property type="molecule type" value="Genomic_DNA"/>
</dbReference>
<dbReference type="InterPro" id="IPR036374">
    <property type="entry name" value="OxRdtase_Mopterin-bd_sf"/>
</dbReference>
<dbReference type="RefSeq" id="WP_271200899.1">
    <property type="nucleotide sequence ID" value="NZ_BSFL01000002.1"/>
</dbReference>
<keyword evidence="4" id="KW-1185">Reference proteome</keyword>